<keyword evidence="3" id="KW-0378">Hydrolase</keyword>
<feature type="transmembrane region" description="Helical" evidence="1">
    <location>
        <begin position="44"/>
        <end position="70"/>
    </location>
</feature>
<keyword evidence="3" id="KW-0645">Protease</keyword>
<keyword evidence="1" id="KW-1133">Transmembrane helix</keyword>
<sequence>MVKNNLKLSLLFAFLGAIATLTLIWVQGAALAELLEGQENAPSVLVLNIISIVQQVVLTFITSFIGLSLIRKVNLEVPFFRSLVDRDYSFKWAKNWIVYAAIGGSLGSLIMIILDKFVFIPLLPTLEETIAPTSWGKSFLMSVIYGGIWEEILMRLFLMTLIIWIVTKLFRKQTNNIPSWIYWTGIIGATLLFGAGHLPATAQVFGELTTALVARALILNGIVGIFFGYLFWKKGLIYAMIAHMFFHIANFTVWMHIFN</sequence>
<dbReference type="RefSeq" id="WP_322446367.1">
    <property type="nucleotide sequence ID" value="NZ_JAXOFX010000005.1"/>
</dbReference>
<protein>
    <submittedName>
        <fullName evidence="3">CPBP family glutamic-type intramembrane protease</fullName>
        <ecNumber evidence="3">3.4.-.-</ecNumber>
    </submittedName>
</protein>
<dbReference type="EC" id="3.4.-.-" evidence="3"/>
<accession>A0ABU5IY27</accession>
<dbReference type="InterPro" id="IPR003675">
    <property type="entry name" value="Rce1/LyrA-like_dom"/>
</dbReference>
<keyword evidence="1" id="KW-0812">Transmembrane</keyword>
<feature type="transmembrane region" description="Helical" evidence="1">
    <location>
        <begin position="237"/>
        <end position="257"/>
    </location>
</feature>
<dbReference type="GO" id="GO:0006508">
    <property type="term" value="P:proteolysis"/>
    <property type="evidence" value="ECO:0007669"/>
    <property type="project" value="UniProtKB-KW"/>
</dbReference>
<feature type="transmembrane region" description="Helical" evidence="1">
    <location>
        <begin position="143"/>
        <end position="167"/>
    </location>
</feature>
<gene>
    <name evidence="3" type="ORF">SM124_09930</name>
</gene>
<feature type="transmembrane region" description="Helical" evidence="1">
    <location>
        <begin position="212"/>
        <end position="232"/>
    </location>
</feature>
<proteinExistence type="predicted"/>
<feature type="domain" description="CAAX prenyl protease 2/Lysostaphin resistance protein A-like" evidence="2">
    <location>
        <begin position="139"/>
        <end position="247"/>
    </location>
</feature>
<name>A0ABU5IY27_9BACI</name>
<evidence type="ECO:0000313" key="3">
    <source>
        <dbReference type="EMBL" id="MDZ5472065.1"/>
    </source>
</evidence>
<feature type="transmembrane region" description="Helical" evidence="1">
    <location>
        <begin position="179"/>
        <end position="200"/>
    </location>
</feature>
<feature type="transmembrane region" description="Helical" evidence="1">
    <location>
        <begin position="96"/>
        <end position="123"/>
    </location>
</feature>
<keyword evidence="1" id="KW-0472">Membrane</keyword>
<dbReference type="GO" id="GO:0008233">
    <property type="term" value="F:peptidase activity"/>
    <property type="evidence" value="ECO:0007669"/>
    <property type="project" value="UniProtKB-KW"/>
</dbReference>
<comment type="caution">
    <text evidence="3">The sequence shown here is derived from an EMBL/GenBank/DDBJ whole genome shotgun (WGS) entry which is preliminary data.</text>
</comment>
<evidence type="ECO:0000313" key="4">
    <source>
        <dbReference type="Proteomes" id="UP001290455"/>
    </source>
</evidence>
<organism evidence="3 4">
    <name type="scientific">Robertmurraya mangrovi</name>
    <dbReference type="NCBI Taxonomy" id="3098077"/>
    <lineage>
        <taxon>Bacteria</taxon>
        <taxon>Bacillati</taxon>
        <taxon>Bacillota</taxon>
        <taxon>Bacilli</taxon>
        <taxon>Bacillales</taxon>
        <taxon>Bacillaceae</taxon>
        <taxon>Robertmurraya</taxon>
    </lineage>
</organism>
<keyword evidence="4" id="KW-1185">Reference proteome</keyword>
<evidence type="ECO:0000256" key="1">
    <source>
        <dbReference type="SAM" id="Phobius"/>
    </source>
</evidence>
<dbReference type="Proteomes" id="UP001290455">
    <property type="component" value="Unassembled WGS sequence"/>
</dbReference>
<dbReference type="EMBL" id="JAXOFX010000005">
    <property type="protein sequence ID" value="MDZ5472065.1"/>
    <property type="molecule type" value="Genomic_DNA"/>
</dbReference>
<evidence type="ECO:0000259" key="2">
    <source>
        <dbReference type="Pfam" id="PF02517"/>
    </source>
</evidence>
<reference evidence="3 4" key="1">
    <citation type="submission" date="2023-11" db="EMBL/GenBank/DDBJ databases">
        <title>Bacillus jintuensis, isolated from a mudflat on the Beibu Gulf coast.</title>
        <authorList>
            <person name="Li M."/>
        </authorList>
    </citation>
    <scope>NUCLEOTIDE SEQUENCE [LARGE SCALE GENOMIC DNA]</scope>
    <source>
        <strain evidence="3 4">31A1R</strain>
    </source>
</reference>
<dbReference type="Pfam" id="PF02517">
    <property type="entry name" value="Rce1-like"/>
    <property type="match status" value="1"/>
</dbReference>